<keyword evidence="7" id="KW-0479">Metal-binding</keyword>
<evidence type="ECO:0000256" key="8">
    <source>
        <dbReference type="ARBA" id="ARBA00022982"/>
    </source>
</evidence>
<dbReference type="PANTHER" id="PTHR30485:SF0">
    <property type="entry name" value="NI_FE-HYDROGENASE 1 B-TYPE CYTOCHROME SUBUNIT-RELATED"/>
    <property type="match status" value="1"/>
</dbReference>
<comment type="similarity">
    <text evidence="2">Belongs to the HupC/HyaC/HydC family.</text>
</comment>
<evidence type="ECO:0000313" key="15">
    <source>
        <dbReference type="Proteomes" id="UP000228859"/>
    </source>
</evidence>
<dbReference type="AlphaFoldDB" id="A0A2D3WPT8"/>
<accession>A0A2D3WPT8</accession>
<evidence type="ECO:0000256" key="5">
    <source>
        <dbReference type="ARBA" id="ARBA00022617"/>
    </source>
</evidence>
<evidence type="ECO:0000256" key="11">
    <source>
        <dbReference type="ARBA" id="ARBA00023136"/>
    </source>
</evidence>
<dbReference type="InterPro" id="IPR011577">
    <property type="entry name" value="Cyt_b561_bac/Ni-Hgenase"/>
</dbReference>
<proteinExistence type="inferred from homology"/>
<evidence type="ECO:0000256" key="9">
    <source>
        <dbReference type="ARBA" id="ARBA00022989"/>
    </source>
</evidence>
<dbReference type="GO" id="GO:0009055">
    <property type="term" value="F:electron transfer activity"/>
    <property type="evidence" value="ECO:0007669"/>
    <property type="project" value="InterPro"/>
</dbReference>
<evidence type="ECO:0000256" key="12">
    <source>
        <dbReference type="SAM" id="Phobius"/>
    </source>
</evidence>
<dbReference type="GO" id="GO:0005506">
    <property type="term" value="F:iron ion binding"/>
    <property type="evidence" value="ECO:0007669"/>
    <property type="project" value="InterPro"/>
</dbReference>
<keyword evidence="10" id="KW-0408">Iron</keyword>
<gene>
    <name evidence="14" type="ORF">CFH83_04515</name>
</gene>
<dbReference type="RefSeq" id="WP_294895649.1">
    <property type="nucleotide sequence ID" value="NZ_DLUI01000067.1"/>
</dbReference>
<keyword evidence="11 12" id="KW-0472">Membrane</keyword>
<evidence type="ECO:0000256" key="7">
    <source>
        <dbReference type="ARBA" id="ARBA00022723"/>
    </source>
</evidence>
<keyword evidence="4" id="KW-1003">Cell membrane</keyword>
<keyword evidence="6 12" id="KW-0812">Transmembrane</keyword>
<dbReference type="InterPro" id="IPR000516">
    <property type="entry name" value="Ni-dep_Hydgase_cyt-B"/>
</dbReference>
<feature type="transmembrane region" description="Helical" evidence="12">
    <location>
        <begin position="192"/>
        <end position="209"/>
    </location>
</feature>
<feature type="transmembrane region" description="Helical" evidence="12">
    <location>
        <begin position="60"/>
        <end position="81"/>
    </location>
</feature>
<dbReference type="Pfam" id="PF01292">
    <property type="entry name" value="Ni_hydr_CYTB"/>
    <property type="match status" value="1"/>
</dbReference>
<evidence type="ECO:0000256" key="4">
    <source>
        <dbReference type="ARBA" id="ARBA00022475"/>
    </source>
</evidence>
<keyword evidence="5" id="KW-0349">Heme</keyword>
<sequence>MKQGYTQVKRMTPIMRVMHWVNAICLVGAIATGLYIGHPYYQTLIADGAVDKYVMAWNRYGHFIIAIIFDVTSIVIAYLYFFSRFEKPYKKVIPNTKNIKEFKNVFINLISLNRKNELNSEHADSFNTVYFTIFHLLLIWMLLTGLQLYVHGLGSGTSSIGAWWPWMLHAVTDWTLYVTGGSKMDVRISHHLTMWLIICWVVFHIYYQVWRTIFWKEGDIGIVISGTKFAKDKSPKSE</sequence>
<dbReference type="Proteomes" id="UP000228859">
    <property type="component" value="Unassembled WGS sequence"/>
</dbReference>
<evidence type="ECO:0000256" key="1">
    <source>
        <dbReference type="ARBA" id="ARBA00004651"/>
    </source>
</evidence>
<dbReference type="GO" id="GO:0022904">
    <property type="term" value="P:respiratory electron transport chain"/>
    <property type="evidence" value="ECO:0007669"/>
    <property type="project" value="InterPro"/>
</dbReference>
<dbReference type="PANTHER" id="PTHR30485">
    <property type="entry name" value="NI/FE-HYDROGENASE 1 B-TYPE CYTOCHROME SUBUNIT"/>
    <property type="match status" value="1"/>
</dbReference>
<evidence type="ECO:0000256" key="3">
    <source>
        <dbReference type="ARBA" id="ARBA00022448"/>
    </source>
</evidence>
<organism evidence="14 15">
    <name type="scientific">Sulfuricurvum kujiense</name>
    <dbReference type="NCBI Taxonomy" id="148813"/>
    <lineage>
        <taxon>Bacteria</taxon>
        <taxon>Pseudomonadati</taxon>
        <taxon>Campylobacterota</taxon>
        <taxon>Epsilonproteobacteria</taxon>
        <taxon>Campylobacterales</taxon>
        <taxon>Sulfurimonadaceae</taxon>
        <taxon>Sulfuricurvum</taxon>
    </lineage>
</organism>
<dbReference type="InterPro" id="IPR051542">
    <property type="entry name" value="Hydrogenase_cytochrome"/>
</dbReference>
<protein>
    <submittedName>
        <fullName evidence="14">Ni/Fe hydrogenase</fullName>
    </submittedName>
</protein>
<dbReference type="SUPFAM" id="SSF81342">
    <property type="entry name" value="Transmembrane di-heme cytochromes"/>
    <property type="match status" value="1"/>
</dbReference>
<dbReference type="GO" id="GO:0020037">
    <property type="term" value="F:heme binding"/>
    <property type="evidence" value="ECO:0007669"/>
    <property type="project" value="TreeGrafter"/>
</dbReference>
<keyword evidence="8" id="KW-0249">Electron transport</keyword>
<keyword evidence="9 12" id="KW-1133">Transmembrane helix</keyword>
<comment type="subcellular location">
    <subcellularLocation>
        <location evidence="1">Cell membrane</location>
        <topology evidence="1">Multi-pass membrane protein</topology>
    </subcellularLocation>
</comment>
<dbReference type="EMBL" id="DLUI01000067">
    <property type="protein sequence ID" value="DAB38713.1"/>
    <property type="molecule type" value="Genomic_DNA"/>
</dbReference>
<evidence type="ECO:0000259" key="13">
    <source>
        <dbReference type="Pfam" id="PF01292"/>
    </source>
</evidence>
<keyword evidence="3" id="KW-0813">Transport</keyword>
<feature type="domain" description="Cytochrome b561 bacterial/Ni-hydrogenase" evidence="13">
    <location>
        <begin position="10"/>
        <end position="220"/>
    </location>
</feature>
<evidence type="ECO:0000256" key="10">
    <source>
        <dbReference type="ARBA" id="ARBA00023004"/>
    </source>
</evidence>
<evidence type="ECO:0000256" key="6">
    <source>
        <dbReference type="ARBA" id="ARBA00022692"/>
    </source>
</evidence>
<feature type="transmembrane region" description="Helical" evidence="12">
    <location>
        <begin position="20"/>
        <end position="40"/>
    </location>
</feature>
<dbReference type="InterPro" id="IPR016174">
    <property type="entry name" value="Di-haem_cyt_TM"/>
</dbReference>
<reference evidence="14 15" key="1">
    <citation type="journal article" date="2017" name="Front. Microbiol.">
        <title>Comparative Genomic Analysis of the Class Epsilonproteobacteria and Proposed Reclassification to Epsilonbacteraeota (phyl. nov.).</title>
        <authorList>
            <person name="Waite D.W."/>
            <person name="Vanwonterghem I."/>
            <person name="Rinke C."/>
            <person name="Parks D.H."/>
            <person name="Zhang Y."/>
            <person name="Takai K."/>
            <person name="Sievert S.M."/>
            <person name="Simon J."/>
            <person name="Campbell B.J."/>
            <person name="Hanson T.E."/>
            <person name="Woyke T."/>
            <person name="Klotz M.G."/>
            <person name="Hugenholtz P."/>
        </authorList>
    </citation>
    <scope>NUCLEOTIDE SEQUENCE [LARGE SCALE GENOMIC DNA]</scope>
    <source>
        <strain evidence="14">UBA12443</strain>
    </source>
</reference>
<dbReference type="PRINTS" id="PR00161">
    <property type="entry name" value="NIHGNASECYTB"/>
</dbReference>
<evidence type="ECO:0000256" key="2">
    <source>
        <dbReference type="ARBA" id="ARBA00008622"/>
    </source>
</evidence>
<dbReference type="Gene3D" id="1.20.950.20">
    <property type="entry name" value="Transmembrane di-heme cytochromes, Chain C"/>
    <property type="match status" value="1"/>
</dbReference>
<name>A0A2D3WPT8_9BACT</name>
<feature type="transmembrane region" description="Helical" evidence="12">
    <location>
        <begin position="129"/>
        <end position="150"/>
    </location>
</feature>
<comment type="caution">
    <text evidence="14">The sequence shown here is derived from an EMBL/GenBank/DDBJ whole genome shotgun (WGS) entry which is preliminary data.</text>
</comment>
<dbReference type="GO" id="GO:0005886">
    <property type="term" value="C:plasma membrane"/>
    <property type="evidence" value="ECO:0007669"/>
    <property type="project" value="UniProtKB-SubCell"/>
</dbReference>
<evidence type="ECO:0000313" key="14">
    <source>
        <dbReference type="EMBL" id="DAB38713.1"/>
    </source>
</evidence>